<gene>
    <name evidence="3" type="ORF">BI198_04075</name>
</gene>
<feature type="transmembrane region" description="Helical" evidence="2">
    <location>
        <begin position="553"/>
        <end position="579"/>
    </location>
</feature>
<keyword evidence="1" id="KW-0175">Coiled coil</keyword>
<comment type="caution">
    <text evidence="3">The sequence shown here is derived from an EMBL/GenBank/DDBJ whole genome shotgun (WGS) entry which is preliminary data.</text>
</comment>
<protein>
    <submittedName>
        <fullName evidence="3">Uncharacterized protein</fullName>
    </submittedName>
</protein>
<dbReference type="AlphaFoldDB" id="A0A1E7Q3X7"/>
<keyword evidence="2" id="KW-1133">Transmembrane helix</keyword>
<evidence type="ECO:0000313" key="3">
    <source>
        <dbReference type="EMBL" id="OEY68831.1"/>
    </source>
</evidence>
<dbReference type="EMBL" id="MKEK01000001">
    <property type="protein sequence ID" value="OEY68831.1"/>
    <property type="molecule type" value="Genomic_DNA"/>
</dbReference>
<evidence type="ECO:0000256" key="2">
    <source>
        <dbReference type="SAM" id="Phobius"/>
    </source>
</evidence>
<dbReference type="STRING" id="1628148.BI198_04075"/>
<name>A0A1E7Q3X7_9GAMM</name>
<feature type="coiled-coil region" evidence="1">
    <location>
        <begin position="522"/>
        <end position="549"/>
    </location>
</feature>
<evidence type="ECO:0000313" key="4">
    <source>
        <dbReference type="Proteomes" id="UP000242258"/>
    </source>
</evidence>
<accession>A0A1E7Q3X7</accession>
<dbReference type="Proteomes" id="UP000242258">
    <property type="component" value="Unassembled WGS sequence"/>
</dbReference>
<proteinExistence type="predicted"/>
<reference evidence="4" key="1">
    <citation type="submission" date="2016-09" db="EMBL/GenBank/DDBJ databases">
        <authorList>
            <person name="Wan X."/>
            <person name="Hou S."/>
        </authorList>
    </citation>
    <scope>NUCLEOTIDE SEQUENCE [LARGE SCALE GENOMIC DNA]</scope>
    <source>
        <strain evidence="4">KH87</strain>
    </source>
</reference>
<evidence type="ECO:0000256" key="1">
    <source>
        <dbReference type="SAM" id="Coils"/>
    </source>
</evidence>
<dbReference type="OrthoDB" id="7052704at2"/>
<feature type="transmembrane region" description="Helical" evidence="2">
    <location>
        <begin position="599"/>
        <end position="619"/>
    </location>
</feature>
<keyword evidence="2" id="KW-0812">Transmembrane</keyword>
<keyword evidence="2" id="KW-0472">Membrane</keyword>
<organism evidence="3 4">
    <name type="scientific">Rheinheimera salexigens</name>
    <dbReference type="NCBI Taxonomy" id="1628148"/>
    <lineage>
        <taxon>Bacteria</taxon>
        <taxon>Pseudomonadati</taxon>
        <taxon>Pseudomonadota</taxon>
        <taxon>Gammaproteobacteria</taxon>
        <taxon>Chromatiales</taxon>
        <taxon>Chromatiaceae</taxon>
        <taxon>Rheinheimera</taxon>
    </lineage>
</organism>
<dbReference type="RefSeq" id="WP_070048397.1">
    <property type="nucleotide sequence ID" value="NZ_CBCSDO010000003.1"/>
</dbReference>
<sequence>MNINSPLLQLALLESLKANKISDEIDLFLPFIAVTLSELGRLEVTAELLQEQLAKSFGFRPPLSAVQVFITRAKKRRLLHRENHAFIPNIEEVDKWKNGYHEKKDDITASLELLRIDFIDFAHSKFNKTLTSEECDLLIIQFIDKNISSVTDNKSYEKNVLREKIKNTDHVTASFISYIHKNKTASLEHFARFVKGMLLANYLCLADKVGQKKNYKSITVYIDTPIIVGLLGFSGTQKQKSLKEFISLLVNVGININVFDKSIDETEGLLSAWRDDLKQKNYKRFNTKTLELLRYLGYDAERLDTEIKLLRSSVEKIGIVVKSGFNIKQQFQCDEIALEKAISPNFRPTKNLQHDTICISRIYNIRENKTVNNLNQPFTVFVTTNNGLVNLANKHFINEIPRNSIPLVVSEQWMTAMFWLKKPELFGNLPMEQVISSAYGLLYTDDKFWESFIKKLEHLERKGKITEEDLVQVRWDSDLLSMVHDVSVDVGEDFTDDDVFEIVAAIKNKHIEDKDREILEIHEVKNNEISLLQENINVKEKQLIATEERHKKIAIFLSFIPALIVIIFLTAVVFISAVIALPSELLPAYIKPELQSHSITLLSILIVFFLNFLGSFYDLNFRTIFKSTQNLVFNRIYRLLQGEVDEH</sequence>
<keyword evidence="4" id="KW-1185">Reference proteome</keyword>